<dbReference type="GO" id="GO:0006526">
    <property type="term" value="P:L-arginine biosynthetic process"/>
    <property type="evidence" value="ECO:0007669"/>
    <property type="project" value="UniProtKB-UniRule"/>
</dbReference>
<organism evidence="10 11">
    <name type="scientific">Aureibacillus halotolerans</name>
    <dbReference type="NCBI Taxonomy" id="1508390"/>
    <lineage>
        <taxon>Bacteria</taxon>
        <taxon>Bacillati</taxon>
        <taxon>Bacillota</taxon>
        <taxon>Bacilli</taxon>
        <taxon>Bacillales</taxon>
        <taxon>Bacillaceae</taxon>
        <taxon>Aureibacillus</taxon>
    </lineage>
</organism>
<dbReference type="Pfam" id="PF22698">
    <property type="entry name" value="Semialdhyde_dhC_1"/>
    <property type="match status" value="1"/>
</dbReference>
<protein>
    <recommendedName>
        <fullName evidence="7">N-acetyl-gamma-glutamyl-phosphate reductase</fullName>
        <shortName evidence="7">AGPR</shortName>
        <ecNumber evidence="7">1.2.1.38</ecNumber>
    </recommendedName>
    <alternativeName>
        <fullName evidence="7">N-acetyl-glutamate semialdehyde dehydrogenase</fullName>
        <shortName evidence="7">NAGSA dehydrogenase</shortName>
    </alternativeName>
</protein>
<dbReference type="GO" id="GO:0051287">
    <property type="term" value="F:NAD binding"/>
    <property type="evidence" value="ECO:0007669"/>
    <property type="project" value="InterPro"/>
</dbReference>
<keyword evidence="5 7" id="KW-0560">Oxidoreductase</keyword>
<dbReference type="RefSeq" id="WP_133578995.1">
    <property type="nucleotide sequence ID" value="NZ_SNYJ01000002.1"/>
</dbReference>
<dbReference type="GO" id="GO:0070401">
    <property type="term" value="F:NADP+ binding"/>
    <property type="evidence" value="ECO:0007669"/>
    <property type="project" value="InterPro"/>
</dbReference>
<dbReference type="Pfam" id="PF01118">
    <property type="entry name" value="Semialdhyde_dh"/>
    <property type="match status" value="1"/>
</dbReference>
<dbReference type="InterPro" id="IPR058924">
    <property type="entry name" value="AGPR_dimerisation_dom"/>
</dbReference>
<evidence type="ECO:0000256" key="7">
    <source>
        <dbReference type="HAMAP-Rule" id="MF_00150"/>
    </source>
</evidence>
<feature type="domain" description="Semialdehyde dehydrogenase NAD-binding" evidence="9">
    <location>
        <begin position="2"/>
        <end position="141"/>
    </location>
</feature>
<feature type="active site" evidence="7 8">
    <location>
        <position position="149"/>
    </location>
</feature>
<evidence type="ECO:0000256" key="2">
    <source>
        <dbReference type="ARBA" id="ARBA00022571"/>
    </source>
</evidence>
<comment type="pathway">
    <text evidence="1 7">Amino-acid biosynthesis; L-arginine biosynthesis; N(2)-acetyl-L-ornithine from L-glutamate: step 3/4.</text>
</comment>
<dbReference type="SUPFAM" id="SSF55347">
    <property type="entry name" value="Glyceraldehyde-3-phosphate dehydrogenase-like, C-terminal domain"/>
    <property type="match status" value="1"/>
</dbReference>
<dbReference type="CDD" id="cd17895">
    <property type="entry name" value="AGPR_1_N"/>
    <property type="match status" value="1"/>
</dbReference>
<dbReference type="Proteomes" id="UP000295632">
    <property type="component" value="Unassembled WGS sequence"/>
</dbReference>
<dbReference type="GO" id="GO:0005737">
    <property type="term" value="C:cytoplasm"/>
    <property type="evidence" value="ECO:0007669"/>
    <property type="project" value="UniProtKB-SubCell"/>
</dbReference>
<dbReference type="SUPFAM" id="SSF51735">
    <property type="entry name" value="NAD(P)-binding Rossmann-fold domains"/>
    <property type="match status" value="1"/>
</dbReference>
<evidence type="ECO:0000256" key="4">
    <source>
        <dbReference type="ARBA" id="ARBA00022857"/>
    </source>
</evidence>
<proteinExistence type="inferred from homology"/>
<dbReference type="SMART" id="SM00859">
    <property type="entry name" value="Semialdhyde_dh"/>
    <property type="match status" value="1"/>
</dbReference>
<dbReference type="InterPro" id="IPR000534">
    <property type="entry name" value="Semialdehyde_DH_NAD-bd"/>
</dbReference>
<comment type="similarity">
    <text evidence="7">Belongs to the NAGSA dehydrogenase family. Type 1 subfamily.</text>
</comment>
<dbReference type="PANTHER" id="PTHR32338">
    <property type="entry name" value="N-ACETYL-GAMMA-GLUTAMYL-PHOSPHATE REDUCTASE, CHLOROPLASTIC-RELATED-RELATED"/>
    <property type="match status" value="1"/>
</dbReference>
<dbReference type="EC" id="1.2.1.38" evidence="7"/>
<dbReference type="GO" id="GO:0003942">
    <property type="term" value="F:N-acetyl-gamma-glutamyl-phosphate reductase activity"/>
    <property type="evidence" value="ECO:0007669"/>
    <property type="project" value="UniProtKB-UniRule"/>
</dbReference>
<keyword evidence="2 7" id="KW-0055">Arginine biosynthesis</keyword>
<evidence type="ECO:0000256" key="5">
    <source>
        <dbReference type="ARBA" id="ARBA00023002"/>
    </source>
</evidence>
<sequence length="345" mass="37227">MNVGIVGATGYGGAELIRLINHHPYATVSAVYSTTQDGAALSESYPHMLDMNSLVLQAFDAKHAGATCDVVFLATPPGVSSKLSPSLLAENVKVIDLSGDLRLKNPDDYEVWYKKKPADESLLSEAVYGLTEWTGEAVKKARLIANPGCYPTAVLLGLLPLLKAGLIEPDSLLIDAKSGTSGAGRSASAIAHFPEMNDNFKIYKVNQHQHTPEIEQMLSTVTDKLTPITFSTHLVPMTRGIMATMYGKLTVGTQAEDLRAAYEQSYHSAPFVRLRPEGQFPSTKEVYGSNFCDIGFTLDQRTNRVTIVSVIDNLVKGAAGQAIHNLNVLAGFEETAGLQMVPVYP</sequence>
<dbReference type="InterPro" id="IPR023013">
    <property type="entry name" value="AGPR_AS"/>
</dbReference>
<dbReference type="FunFam" id="3.30.360.10:FF:000014">
    <property type="entry name" value="N-acetyl-gamma-glutamyl-phosphate reductase"/>
    <property type="match status" value="1"/>
</dbReference>
<dbReference type="CDD" id="cd23934">
    <property type="entry name" value="AGPR_1_C"/>
    <property type="match status" value="1"/>
</dbReference>
<comment type="caution">
    <text evidence="10">The sequence shown here is derived from an EMBL/GenBank/DDBJ whole genome shotgun (WGS) entry which is preliminary data.</text>
</comment>
<dbReference type="Gene3D" id="3.30.360.10">
    <property type="entry name" value="Dihydrodipicolinate Reductase, domain 2"/>
    <property type="match status" value="1"/>
</dbReference>
<keyword evidence="7" id="KW-0963">Cytoplasm</keyword>
<comment type="catalytic activity">
    <reaction evidence="6 7">
        <text>N-acetyl-L-glutamate 5-semialdehyde + phosphate + NADP(+) = N-acetyl-L-glutamyl 5-phosphate + NADPH + H(+)</text>
        <dbReference type="Rhea" id="RHEA:21588"/>
        <dbReference type="ChEBI" id="CHEBI:15378"/>
        <dbReference type="ChEBI" id="CHEBI:29123"/>
        <dbReference type="ChEBI" id="CHEBI:43474"/>
        <dbReference type="ChEBI" id="CHEBI:57783"/>
        <dbReference type="ChEBI" id="CHEBI:57936"/>
        <dbReference type="ChEBI" id="CHEBI:58349"/>
        <dbReference type="EC" id="1.2.1.38"/>
    </reaction>
</comment>
<comment type="subcellular location">
    <subcellularLocation>
        <location evidence="7">Cytoplasm</location>
    </subcellularLocation>
</comment>
<dbReference type="Gene3D" id="3.40.50.720">
    <property type="entry name" value="NAD(P)-binding Rossmann-like Domain"/>
    <property type="match status" value="1"/>
</dbReference>
<dbReference type="OrthoDB" id="9801289at2"/>
<keyword evidence="11" id="KW-1185">Reference proteome</keyword>
<dbReference type="InterPro" id="IPR036291">
    <property type="entry name" value="NAD(P)-bd_dom_sf"/>
</dbReference>
<reference evidence="10 11" key="1">
    <citation type="submission" date="2019-03" db="EMBL/GenBank/DDBJ databases">
        <title>Genomic Encyclopedia of Type Strains, Phase IV (KMG-IV): sequencing the most valuable type-strain genomes for metagenomic binning, comparative biology and taxonomic classification.</title>
        <authorList>
            <person name="Goeker M."/>
        </authorList>
    </citation>
    <scope>NUCLEOTIDE SEQUENCE [LARGE SCALE GENOMIC DNA]</scope>
    <source>
        <strain evidence="10 11">DSM 28697</strain>
    </source>
</reference>
<dbReference type="NCBIfam" id="TIGR01850">
    <property type="entry name" value="argC"/>
    <property type="match status" value="1"/>
</dbReference>
<dbReference type="InterPro" id="IPR050085">
    <property type="entry name" value="AGPR"/>
</dbReference>
<comment type="function">
    <text evidence="7">Catalyzes the NADPH-dependent reduction of N-acetyl-5-glutamyl phosphate to yield N-acetyl-L-glutamate 5-semialdehyde.</text>
</comment>
<evidence type="ECO:0000256" key="8">
    <source>
        <dbReference type="PROSITE-ProRule" id="PRU10010"/>
    </source>
</evidence>
<dbReference type="PROSITE" id="PS01224">
    <property type="entry name" value="ARGC"/>
    <property type="match status" value="1"/>
</dbReference>
<evidence type="ECO:0000259" key="9">
    <source>
        <dbReference type="SMART" id="SM00859"/>
    </source>
</evidence>
<evidence type="ECO:0000256" key="6">
    <source>
        <dbReference type="ARBA" id="ARBA00050557"/>
    </source>
</evidence>
<keyword evidence="4 7" id="KW-0521">NADP</keyword>
<evidence type="ECO:0000313" key="10">
    <source>
        <dbReference type="EMBL" id="TDQ42104.1"/>
    </source>
</evidence>
<dbReference type="HAMAP" id="MF_00150">
    <property type="entry name" value="ArgC_type1"/>
    <property type="match status" value="1"/>
</dbReference>
<gene>
    <name evidence="7" type="primary">argC</name>
    <name evidence="10" type="ORF">EV213_102134</name>
</gene>
<dbReference type="EMBL" id="SNYJ01000002">
    <property type="protein sequence ID" value="TDQ42104.1"/>
    <property type="molecule type" value="Genomic_DNA"/>
</dbReference>
<dbReference type="InterPro" id="IPR000706">
    <property type="entry name" value="AGPR_type-1"/>
</dbReference>
<accession>A0A4R6UG38</accession>
<keyword evidence="3 7" id="KW-0028">Amino-acid biosynthesis</keyword>
<dbReference type="UniPathway" id="UPA00068">
    <property type="reaction ID" value="UER00108"/>
</dbReference>
<evidence type="ECO:0000256" key="1">
    <source>
        <dbReference type="ARBA" id="ARBA00004862"/>
    </source>
</evidence>
<dbReference type="PANTHER" id="PTHR32338:SF10">
    <property type="entry name" value="N-ACETYL-GAMMA-GLUTAMYL-PHOSPHATE REDUCTASE, CHLOROPLASTIC-RELATED"/>
    <property type="match status" value="1"/>
</dbReference>
<evidence type="ECO:0000256" key="3">
    <source>
        <dbReference type="ARBA" id="ARBA00022605"/>
    </source>
</evidence>
<evidence type="ECO:0000313" key="11">
    <source>
        <dbReference type="Proteomes" id="UP000295632"/>
    </source>
</evidence>
<dbReference type="AlphaFoldDB" id="A0A4R6UG38"/>
<name>A0A4R6UG38_9BACI</name>